<dbReference type="AlphaFoldDB" id="A0A0W0EXU4"/>
<feature type="chain" id="PRO_5006901162" evidence="2">
    <location>
        <begin position="18"/>
        <end position="424"/>
    </location>
</feature>
<organism evidence="3 4">
    <name type="scientific">Moniliophthora roreri</name>
    <name type="common">Frosty pod rot fungus</name>
    <name type="synonym">Monilia roreri</name>
    <dbReference type="NCBI Taxonomy" id="221103"/>
    <lineage>
        <taxon>Eukaryota</taxon>
        <taxon>Fungi</taxon>
        <taxon>Dikarya</taxon>
        <taxon>Basidiomycota</taxon>
        <taxon>Agaricomycotina</taxon>
        <taxon>Agaricomycetes</taxon>
        <taxon>Agaricomycetidae</taxon>
        <taxon>Agaricales</taxon>
        <taxon>Marasmiineae</taxon>
        <taxon>Marasmiaceae</taxon>
        <taxon>Moniliophthora</taxon>
    </lineage>
</organism>
<dbReference type="eggNOG" id="ENOG502RZ5C">
    <property type="taxonomic scope" value="Eukaryota"/>
</dbReference>
<evidence type="ECO:0000256" key="1">
    <source>
        <dbReference type="ARBA" id="ARBA00022801"/>
    </source>
</evidence>
<dbReference type="PANTHER" id="PTHR41814:SF1">
    <property type="entry name" value="CELLULASE"/>
    <property type="match status" value="1"/>
</dbReference>
<dbReference type="SUPFAM" id="SSF48208">
    <property type="entry name" value="Six-hairpin glycosidases"/>
    <property type="match status" value="1"/>
</dbReference>
<comment type="caution">
    <text evidence="3">The sequence shown here is derived from an EMBL/GenBank/DDBJ whole genome shotgun (WGS) entry which is preliminary data.</text>
</comment>
<protein>
    <submittedName>
        <fullName evidence="3">Putative glycoside hydrolase family 105 protein</fullName>
    </submittedName>
</protein>
<dbReference type="EMBL" id="LATX01002462">
    <property type="protein sequence ID" value="KTB28821.1"/>
    <property type="molecule type" value="Genomic_DNA"/>
</dbReference>
<evidence type="ECO:0000256" key="2">
    <source>
        <dbReference type="SAM" id="SignalP"/>
    </source>
</evidence>
<keyword evidence="1 3" id="KW-0378">Hydrolase</keyword>
<evidence type="ECO:0000313" key="4">
    <source>
        <dbReference type="Proteomes" id="UP000054988"/>
    </source>
</evidence>
<feature type="signal peptide" evidence="2">
    <location>
        <begin position="1"/>
        <end position="17"/>
    </location>
</feature>
<accession>A0A0W0EXU4</accession>
<dbReference type="GO" id="GO:0005975">
    <property type="term" value="P:carbohydrate metabolic process"/>
    <property type="evidence" value="ECO:0007669"/>
    <property type="project" value="InterPro"/>
</dbReference>
<dbReference type="InterPro" id="IPR012341">
    <property type="entry name" value="6hp_glycosidase-like_sf"/>
</dbReference>
<keyword evidence="2" id="KW-0732">Signal</keyword>
<name>A0A0W0EXU4_MONRR</name>
<dbReference type="Proteomes" id="UP000054988">
    <property type="component" value="Unassembled WGS sequence"/>
</dbReference>
<dbReference type="InterPro" id="IPR010905">
    <property type="entry name" value="Glyco_hydro_88"/>
</dbReference>
<reference evidence="3 4" key="1">
    <citation type="submission" date="2015-12" db="EMBL/GenBank/DDBJ databases">
        <title>Draft genome sequence of Moniliophthora roreri, the causal agent of frosty pod rot of cacao.</title>
        <authorList>
            <person name="Aime M.C."/>
            <person name="Diaz-Valderrama J.R."/>
            <person name="Kijpornyongpan T."/>
            <person name="Phillips-Mora W."/>
        </authorList>
    </citation>
    <scope>NUCLEOTIDE SEQUENCE [LARGE SCALE GENOMIC DNA]</scope>
    <source>
        <strain evidence="3 4">MCA 2952</strain>
    </source>
</reference>
<evidence type="ECO:0000313" key="3">
    <source>
        <dbReference type="EMBL" id="KTB28821.1"/>
    </source>
</evidence>
<sequence>MNLRVTFLFFLIVQTSAQNLTQSQISNVKARLADGAKASWELGARAQALLEHDAPEFSVFASQLPPPQPVPSDLQSALSPVFDIARNVISNRAQSNNNARGPQPLMQDGSAADPASIGVAVLLANWTRQGGNDYAGAAKDQLDFLYQRVPRSSEGALSHRVDSVQLWSDFMYMVPPFLAYYGVQTQNESLISDAYNQIKLYRDELRDTKANNLWKHIVAPNGGSSDSGHWSTGNGWAAAGMLRVLATIQNSEYSDDFKDEQGDLADWISEIHGGMYSHLDSTNIFTNYADVPNGSSGSFYDCSSTALLAATVYRLSLLRDVHHFLPKAEASRKAIYANRSDGSLQHFTQDGWLTPVVNPHAFGEEGQDSPESQAFVLEMDAAWNAWVADGSKGANGVSGGPQPLTPMTTFMMMLLVARMTLMEL</sequence>
<dbReference type="GO" id="GO:0016787">
    <property type="term" value="F:hydrolase activity"/>
    <property type="evidence" value="ECO:0007669"/>
    <property type="project" value="UniProtKB-KW"/>
</dbReference>
<gene>
    <name evidence="3" type="ORF">WG66_18525</name>
</gene>
<proteinExistence type="predicted"/>
<dbReference type="PANTHER" id="PTHR41814">
    <property type="entry name" value="EXPRESSED PROTEIN"/>
    <property type="match status" value="1"/>
</dbReference>
<dbReference type="InterPro" id="IPR008928">
    <property type="entry name" value="6-hairpin_glycosidase_sf"/>
</dbReference>
<dbReference type="Pfam" id="PF07470">
    <property type="entry name" value="Glyco_hydro_88"/>
    <property type="match status" value="1"/>
</dbReference>
<dbReference type="Gene3D" id="1.50.10.10">
    <property type="match status" value="1"/>
</dbReference>